<reference evidence="1 2" key="1">
    <citation type="submission" date="2016-11" db="EMBL/GenBank/DDBJ databases">
        <authorList>
            <person name="Jaros S."/>
            <person name="Januszkiewicz K."/>
            <person name="Wedrychowicz H."/>
        </authorList>
    </citation>
    <scope>NUCLEOTIDE SEQUENCE [LARGE SCALE GENOMIC DNA]</scope>
</reference>
<dbReference type="AlphaFoldDB" id="A0A2X0P904"/>
<evidence type="ECO:0000313" key="1">
    <source>
        <dbReference type="EMBL" id="SGY58121.1"/>
    </source>
</evidence>
<protein>
    <submittedName>
        <fullName evidence="1">BQ5605_C006g04342 protein</fullName>
    </submittedName>
</protein>
<gene>
    <name evidence="1" type="primary">BQ5605_C006g04342</name>
    <name evidence="1" type="ORF">BQ5605_C006G04342</name>
</gene>
<accession>A0A2X0P904</accession>
<name>A0A2X0P904_9BASI</name>
<proteinExistence type="predicted"/>
<dbReference type="Proteomes" id="UP000249464">
    <property type="component" value="Unassembled WGS sequence"/>
</dbReference>
<keyword evidence="2" id="KW-1185">Reference proteome</keyword>
<evidence type="ECO:0000313" key="2">
    <source>
        <dbReference type="Proteomes" id="UP000249464"/>
    </source>
</evidence>
<dbReference type="EMBL" id="FQNC01000044">
    <property type="protein sequence ID" value="SGY58121.1"/>
    <property type="molecule type" value="Genomic_DNA"/>
</dbReference>
<organism evidence="1 2">
    <name type="scientific">Microbotryum silenes-dioicae</name>
    <dbReference type="NCBI Taxonomy" id="796604"/>
    <lineage>
        <taxon>Eukaryota</taxon>
        <taxon>Fungi</taxon>
        <taxon>Dikarya</taxon>
        <taxon>Basidiomycota</taxon>
        <taxon>Pucciniomycotina</taxon>
        <taxon>Microbotryomycetes</taxon>
        <taxon>Microbotryales</taxon>
        <taxon>Microbotryaceae</taxon>
        <taxon>Microbotryum</taxon>
    </lineage>
</organism>
<sequence length="49" mass="5609">MRFSNFGVRFYNLGDQGSDCARFASFTKGGRPIEKVCTPETSLMRWTRS</sequence>